<dbReference type="PRINTS" id="PR01775">
    <property type="entry name" value="GLFROXRDTASE"/>
</dbReference>
<feature type="region of interest" description="Disordered" evidence="3">
    <location>
        <begin position="1"/>
        <end position="64"/>
    </location>
</feature>
<dbReference type="Gene3D" id="3.40.50.720">
    <property type="entry name" value="NAD(P)-binding Rossmann-like Domain"/>
    <property type="match status" value="1"/>
</dbReference>
<feature type="domain" description="Gfo/Idh/MocA-like oxidoreductase N-terminal" evidence="4">
    <location>
        <begin position="70"/>
        <end position="193"/>
    </location>
</feature>
<evidence type="ECO:0000259" key="5">
    <source>
        <dbReference type="Pfam" id="PF22725"/>
    </source>
</evidence>
<feature type="compositionally biased region" description="Basic and acidic residues" evidence="3">
    <location>
        <begin position="43"/>
        <end position="56"/>
    </location>
</feature>
<evidence type="ECO:0000256" key="2">
    <source>
        <dbReference type="ARBA" id="ARBA00023002"/>
    </source>
</evidence>
<reference evidence="6 7" key="1">
    <citation type="submission" date="2024-08" db="EMBL/GenBank/DDBJ databases">
        <title>Pantoea ronii - a newly identified human opportunistic pathogen.</title>
        <authorList>
            <person name="Keidar-Friedman D."/>
            <person name="Sorek N."/>
            <person name="Leshin-Carmel D."/>
            <person name="Tsur A."/>
            <person name="Amsalem M."/>
            <person name="Tolkach D."/>
            <person name="Brosh-Nissimov T."/>
        </authorList>
    </citation>
    <scope>NUCLEOTIDE SEQUENCE [LARGE SCALE GENOMIC DNA]</scope>
    <source>
        <strain evidence="6 7">AA23256</strain>
    </source>
</reference>
<dbReference type="SUPFAM" id="SSF51735">
    <property type="entry name" value="NAD(P)-binding Rossmann-fold domains"/>
    <property type="match status" value="1"/>
</dbReference>
<dbReference type="PANTHER" id="PTHR22604">
    <property type="entry name" value="OXIDOREDUCTASES"/>
    <property type="match status" value="1"/>
</dbReference>
<gene>
    <name evidence="6" type="ORF">ABU178_05310</name>
</gene>
<keyword evidence="2" id="KW-0560">Oxidoreductase</keyword>
<protein>
    <submittedName>
        <fullName evidence="6">Gfo/Idh/MocA family protein</fullName>
    </submittedName>
</protein>
<dbReference type="InterPro" id="IPR055170">
    <property type="entry name" value="GFO_IDH_MocA-like_dom"/>
</dbReference>
<dbReference type="InterPro" id="IPR050984">
    <property type="entry name" value="Gfo/Idh/MocA_domain"/>
</dbReference>
<dbReference type="EMBL" id="JBGFSN010000004">
    <property type="protein sequence ID" value="MFH8133596.1"/>
    <property type="molecule type" value="Genomic_DNA"/>
</dbReference>
<comment type="caution">
    <text evidence="6">The sequence shown here is derived from an EMBL/GenBank/DDBJ whole genome shotgun (WGS) entry which is preliminary data.</text>
</comment>
<evidence type="ECO:0000256" key="3">
    <source>
        <dbReference type="SAM" id="MobiDB-lite"/>
    </source>
</evidence>
<keyword evidence="7" id="KW-1185">Reference proteome</keyword>
<proteinExistence type="inferred from homology"/>
<accession>A0ABW7PW12</accession>
<dbReference type="InterPro" id="IPR008354">
    <property type="entry name" value="Glc-Fru_OxRdtase_bac"/>
</dbReference>
<evidence type="ECO:0000313" key="6">
    <source>
        <dbReference type="EMBL" id="MFH8133596.1"/>
    </source>
</evidence>
<evidence type="ECO:0000256" key="1">
    <source>
        <dbReference type="ARBA" id="ARBA00010928"/>
    </source>
</evidence>
<dbReference type="InterPro" id="IPR036291">
    <property type="entry name" value="NAD(P)-bd_dom_sf"/>
</dbReference>
<dbReference type="PANTHER" id="PTHR22604:SF105">
    <property type="entry name" value="TRANS-1,2-DIHYDROBENZENE-1,2-DIOL DEHYDROGENASE"/>
    <property type="match status" value="1"/>
</dbReference>
<evidence type="ECO:0000259" key="4">
    <source>
        <dbReference type="Pfam" id="PF01408"/>
    </source>
</evidence>
<feature type="domain" description="GFO/IDH/MocA-like oxidoreductase" evidence="5">
    <location>
        <begin position="203"/>
        <end position="322"/>
    </location>
</feature>
<dbReference type="SUPFAM" id="SSF55347">
    <property type="entry name" value="Glyceraldehyde-3-phosphate dehydrogenase-like, C-terminal domain"/>
    <property type="match status" value="1"/>
</dbReference>
<dbReference type="Proteomes" id="UP001611251">
    <property type="component" value="Unassembled WGS sequence"/>
</dbReference>
<dbReference type="InterPro" id="IPR000683">
    <property type="entry name" value="Gfo/Idh/MocA-like_OxRdtase_N"/>
</dbReference>
<comment type="similarity">
    <text evidence="1">Belongs to the Gfo/Idh/MocA family.</text>
</comment>
<evidence type="ECO:0000313" key="7">
    <source>
        <dbReference type="Proteomes" id="UP001611251"/>
    </source>
</evidence>
<organism evidence="6 7">
    <name type="scientific">Pantoea osteomyelitidis</name>
    <dbReference type="NCBI Taxonomy" id="3230026"/>
    <lineage>
        <taxon>Bacteria</taxon>
        <taxon>Pseudomonadati</taxon>
        <taxon>Pseudomonadota</taxon>
        <taxon>Gammaproteobacteria</taxon>
        <taxon>Enterobacterales</taxon>
        <taxon>Erwiniaceae</taxon>
        <taxon>Pantoea</taxon>
    </lineage>
</organism>
<dbReference type="Pfam" id="PF22725">
    <property type="entry name" value="GFO_IDH_MocA_C3"/>
    <property type="match status" value="1"/>
</dbReference>
<dbReference type="Pfam" id="PF01408">
    <property type="entry name" value="GFO_IDH_MocA"/>
    <property type="match status" value="1"/>
</dbReference>
<feature type="compositionally biased region" description="Basic and acidic residues" evidence="3">
    <location>
        <begin position="25"/>
        <end position="34"/>
    </location>
</feature>
<dbReference type="RefSeq" id="WP_397212700.1">
    <property type="nucleotide sequence ID" value="NZ_JBGFSN010000004.1"/>
</dbReference>
<dbReference type="Gene3D" id="3.30.360.10">
    <property type="entry name" value="Dihydrodipicolinate Reductase, domain 2"/>
    <property type="match status" value="1"/>
</dbReference>
<name>A0ABW7PW12_9GAMM</name>
<sequence>MSDEKPTFSCRGPGTPAGPLLPVGAKREAPHDIDLGSVSQGKVDFENWKGAADRPEPSPPAPLAPEKRLGIAIVGLGRLALNQILPAFSQSKLARPVALVSDRPEKAQAVAQQYGIDPSAIYRYDEMARMAENPTIDAVYIVTPNGMHRDHVVAAAKAGKHVLCEKPMANTADEAREMIAACKAAKVKLMIAYRCQYELFNLEVARLTQSGELGQARIIEATNTQVQGPGDQWRMRAALSGGGALPDIGLYCLNGVRTLLGEEPIEVYAQIINPDNDPRYREVEETISFSLRFASGTIANCVSSYGAHECKDMQIRLEKGWIALENAFAYQGQRLRIAQRHGEGEEVNEVRLSPKNQFTLEIDHFAQCVLKDETPHTPGEEGLQDHLLMEAIYRSAREGMPVKIDLVSAHPPVSAAARQS</sequence>